<protein>
    <submittedName>
        <fullName evidence="1">Uncharacterized protein</fullName>
    </submittedName>
</protein>
<evidence type="ECO:0000313" key="2">
    <source>
        <dbReference type="Proteomes" id="UP000027265"/>
    </source>
</evidence>
<reference evidence="2" key="1">
    <citation type="journal article" date="2014" name="Proc. Natl. Acad. Sci. U.S.A.">
        <title>Extensive sampling of basidiomycete genomes demonstrates inadequacy of the white-rot/brown-rot paradigm for wood decay fungi.</title>
        <authorList>
            <person name="Riley R."/>
            <person name="Salamov A.A."/>
            <person name="Brown D.W."/>
            <person name="Nagy L.G."/>
            <person name="Floudas D."/>
            <person name="Held B.W."/>
            <person name="Levasseur A."/>
            <person name="Lombard V."/>
            <person name="Morin E."/>
            <person name="Otillar R."/>
            <person name="Lindquist E.A."/>
            <person name="Sun H."/>
            <person name="LaButti K.M."/>
            <person name="Schmutz J."/>
            <person name="Jabbour D."/>
            <person name="Luo H."/>
            <person name="Baker S.E."/>
            <person name="Pisabarro A.G."/>
            <person name="Walton J.D."/>
            <person name="Blanchette R.A."/>
            <person name="Henrissat B."/>
            <person name="Martin F."/>
            <person name="Cullen D."/>
            <person name="Hibbett D.S."/>
            <person name="Grigoriev I.V."/>
        </authorList>
    </citation>
    <scope>NUCLEOTIDE SEQUENCE [LARGE SCALE GENOMIC DNA]</scope>
    <source>
        <strain evidence="2">MUCL 33604</strain>
    </source>
</reference>
<dbReference type="HOGENOM" id="CLU_172241_0_0_1"/>
<dbReference type="OrthoDB" id="3269398at2759"/>
<dbReference type="EMBL" id="KL197710">
    <property type="protein sequence ID" value="KDQ63221.1"/>
    <property type="molecule type" value="Genomic_DNA"/>
</dbReference>
<gene>
    <name evidence="1" type="ORF">JAAARDRAFT_83953</name>
</gene>
<dbReference type="AlphaFoldDB" id="A0A067QKR5"/>
<evidence type="ECO:0000313" key="1">
    <source>
        <dbReference type="EMBL" id="KDQ63221.1"/>
    </source>
</evidence>
<name>A0A067QKR5_9AGAM</name>
<feature type="non-terminal residue" evidence="1">
    <location>
        <position position="1"/>
    </location>
</feature>
<proteinExistence type="predicted"/>
<dbReference type="InParanoid" id="A0A067QKR5"/>
<keyword evidence="2" id="KW-1185">Reference proteome</keyword>
<accession>A0A067QKR5</accession>
<feature type="non-terminal residue" evidence="1">
    <location>
        <position position="116"/>
    </location>
</feature>
<dbReference type="Proteomes" id="UP000027265">
    <property type="component" value="Unassembled WGS sequence"/>
</dbReference>
<sequence length="116" mass="13434">SRFPSLPDGLSWLKEITIEVWIDQEGFRPVYPAFRLTGYTPPSASRFLQENRIFKDQSQDLVTLRRVAEDYEDCVGSVDFLPVKRDAFAFHHSALDSPPLIRRVTVNQEESRDYVS</sequence>
<organism evidence="1 2">
    <name type="scientific">Jaapia argillacea MUCL 33604</name>
    <dbReference type="NCBI Taxonomy" id="933084"/>
    <lineage>
        <taxon>Eukaryota</taxon>
        <taxon>Fungi</taxon>
        <taxon>Dikarya</taxon>
        <taxon>Basidiomycota</taxon>
        <taxon>Agaricomycotina</taxon>
        <taxon>Agaricomycetes</taxon>
        <taxon>Agaricomycetidae</taxon>
        <taxon>Jaapiales</taxon>
        <taxon>Jaapiaceae</taxon>
        <taxon>Jaapia</taxon>
    </lineage>
</organism>